<evidence type="ECO:0000313" key="2">
    <source>
        <dbReference type="Proteomes" id="UP000288178"/>
    </source>
</evidence>
<dbReference type="EMBL" id="SACT01000005">
    <property type="protein sequence ID" value="RVT50356.1"/>
    <property type="molecule type" value="Genomic_DNA"/>
</dbReference>
<dbReference type="Proteomes" id="UP000288178">
    <property type="component" value="Unassembled WGS sequence"/>
</dbReference>
<gene>
    <name evidence="1" type="ORF">ENE75_15160</name>
</gene>
<comment type="caution">
    <text evidence="1">The sequence shown here is derived from an EMBL/GenBank/DDBJ whole genome shotgun (WGS) entry which is preliminary data.</text>
</comment>
<proteinExistence type="predicted"/>
<dbReference type="RefSeq" id="WP_128199183.1">
    <property type="nucleotide sequence ID" value="NZ_SACT01000005.1"/>
</dbReference>
<accession>A0A3S2WTE1</accession>
<sequence length="162" mass="18020">MDAQFGDRIVIDGKPCRLGCEPGLAAHLRIVERTPEEADASNPRTTATSCWRGDVVEWCIEGGRLYLTGITGRYRLTDGPPLFADWVSGTLAVPTGKIVEYLHRGYQTRTEGRLERRISEGVVLGLRETAIETEPARRPRAEDSERSIFEILPIQRQGAADI</sequence>
<protein>
    <submittedName>
        <fullName evidence="1">Uncharacterized protein</fullName>
    </submittedName>
</protein>
<organism evidence="1 2">
    <name type="scientific">Rubrivivax albus</name>
    <dbReference type="NCBI Taxonomy" id="2499835"/>
    <lineage>
        <taxon>Bacteria</taxon>
        <taxon>Pseudomonadati</taxon>
        <taxon>Pseudomonadota</taxon>
        <taxon>Betaproteobacteria</taxon>
        <taxon>Burkholderiales</taxon>
        <taxon>Sphaerotilaceae</taxon>
        <taxon>Rubrivivax</taxon>
    </lineage>
</organism>
<keyword evidence="2" id="KW-1185">Reference proteome</keyword>
<name>A0A3S2WTE1_9BURK</name>
<dbReference type="OrthoDB" id="1438245at2"/>
<dbReference type="AlphaFoldDB" id="A0A3S2WTE1"/>
<evidence type="ECO:0000313" key="1">
    <source>
        <dbReference type="EMBL" id="RVT50356.1"/>
    </source>
</evidence>
<reference evidence="1 2" key="1">
    <citation type="submission" date="2019-01" db="EMBL/GenBank/DDBJ databases">
        <authorList>
            <person name="Chen W.-M."/>
        </authorList>
    </citation>
    <scope>NUCLEOTIDE SEQUENCE [LARGE SCALE GENOMIC DNA]</scope>
    <source>
        <strain evidence="1 2">ICH-3</strain>
    </source>
</reference>